<dbReference type="EMBL" id="AWFH01000001">
    <property type="protein sequence ID" value="KCZ65359.1"/>
    <property type="molecule type" value="Genomic_DNA"/>
</dbReference>
<dbReference type="RefSeq" id="WP_035547888.1">
    <property type="nucleotide sequence ID" value="NZ_AWFH01000001.1"/>
</dbReference>
<dbReference type="SUPFAM" id="SSF160574">
    <property type="entry name" value="BT0923-like"/>
    <property type="match status" value="1"/>
</dbReference>
<keyword evidence="2" id="KW-1185">Reference proteome</keyword>
<dbReference type="Proteomes" id="UP000024547">
    <property type="component" value="Unassembled WGS sequence"/>
</dbReference>
<dbReference type="STRING" id="1280948.HY36_02935"/>
<gene>
    <name evidence="1" type="ORF">HY36_02935</name>
</gene>
<comment type="caution">
    <text evidence="1">The sequence shown here is derived from an EMBL/GenBank/DDBJ whole genome shotgun (WGS) entry which is preliminary data.</text>
</comment>
<name>A0A059EBT5_9PROT</name>
<accession>A0A059EBT5</accession>
<evidence type="ECO:0008006" key="3">
    <source>
        <dbReference type="Google" id="ProtNLM"/>
    </source>
</evidence>
<evidence type="ECO:0000313" key="2">
    <source>
        <dbReference type="Proteomes" id="UP000024547"/>
    </source>
</evidence>
<protein>
    <recommendedName>
        <fullName evidence="3">PepSY domain-containing protein</fullName>
    </recommendedName>
</protein>
<dbReference type="AlphaFoldDB" id="A0A059EBT5"/>
<dbReference type="eggNOG" id="ENOG5032TRM">
    <property type="taxonomic scope" value="Bacteria"/>
</dbReference>
<dbReference type="PROSITE" id="PS51257">
    <property type="entry name" value="PROKAR_LIPOPROTEIN"/>
    <property type="match status" value="1"/>
</dbReference>
<reference evidence="1 2" key="1">
    <citation type="journal article" date="2014" name="Antonie Van Leeuwenhoek">
        <title>Hyphomonas beringensis sp. nov. and Hyphomonas chukchiensis sp. nov., isolated from surface seawater of the Bering Sea and Chukchi Sea.</title>
        <authorList>
            <person name="Li C."/>
            <person name="Lai Q."/>
            <person name="Li G."/>
            <person name="Dong C."/>
            <person name="Wang J."/>
            <person name="Liao Y."/>
            <person name="Shao Z."/>
        </authorList>
    </citation>
    <scope>NUCLEOTIDE SEQUENCE [LARGE SCALE GENOMIC DNA]</scope>
    <source>
        <strain evidence="1 2">22II1-22F38</strain>
    </source>
</reference>
<proteinExistence type="predicted"/>
<evidence type="ECO:0000313" key="1">
    <source>
        <dbReference type="EMBL" id="KCZ65359.1"/>
    </source>
</evidence>
<sequence length="170" mass="18318">MKPVIYITIAAGLLAACSQEPAQTLQSQGDIVTEVAPDDLPGPVQAAVSAAMPDMTVQEVLRKERDERVYFDVEGERADGSEIELDILYADGVAEVVEIQRDLAWPDVPATVREAAQSAGAGEPVRIIESVQTDGSIIYELFAEGQPSDPAMEVKTSDGQVEVLAERWPH</sequence>
<organism evidence="1 2">
    <name type="scientific">Hyphomonas atlantica</name>
    <dbReference type="NCBI Taxonomy" id="1280948"/>
    <lineage>
        <taxon>Bacteria</taxon>
        <taxon>Pseudomonadati</taxon>
        <taxon>Pseudomonadota</taxon>
        <taxon>Alphaproteobacteria</taxon>
        <taxon>Hyphomonadales</taxon>
        <taxon>Hyphomonadaceae</taxon>
        <taxon>Hyphomonas</taxon>
    </lineage>
</organism>
<dbReference type="PATRIC" id="fig|1280948.3.peg.581"/>